<name>A0A5A9Z5H7_9RHOB</name>
<feature type="transmembrane region" description="Helical" evidence="1">
    <location>
        <begin position="12"/>
        <end position="30"/>
    </location>
</feature>
<evidence type="ECO:0000313" key="3">
    <source>
        <dbReference type="Proteomes" id="UP000325291"/>
    </source>
</evidence>
<feature type="transmembrane region" description="Helical" evidence="1">
    <location>
        <begin position="66"/>
        <end position="89"/>
    </location>
</feature>
<keyword evidence="3" id="KW-1185">Reference proteome</keyword>
<evidence type="ECO:0000313" key="2">
    <source>
        <dbReference type="EMBL" id="KAA0912372.1"/>
    </source>
</evidence>
<feature type="transmembrane region" description="Helical" evidence="1">
    <location>
        <begin position="36"/>
        <end position="54"/>
    </location>
</feature>
<keyword evidence="1" id="KW-1133">Transmembrane helix</keyword>
<feature type="transmembrane region" description="Helical" evidence="1">
    <location>
        <begin position="178"/>
        <end position="201"/>
    </location>
</feature>
<gene>
    <name evidence="2" type="ORF">FLO80_16290</name>
</gene>
<feature type="transmembrane region" description="Helical" evidence="1">
    <location>
        <begin position="109"/>
        <end position="130"/>
    </location>
</feature>
<comment type="caution">
    <text evidence="2">The sequence shown here is derived from an EMBL/GenBank/DDBJ whole genome shotgun (WGS) entry which is preliminary data.</text>
</comment>
<dbReference type="InterPro" id="IPR007354">
    <property type="entry name" value="CruF-like"/>
</dbReference>
<dbReference type="Proteomes" id="UP000325291">
    <property type="component" value="Unassembled WGS sequence"/>
</dbReference>
<dbReference type="EMBL" id="VINQ01000014">
    <property type="protein sequence ID" value="KAA0912372.1"/>
    <property type="molecule type" value="Genomic_DNA"/>
</dbReference>
<accession>A0A5A9Z5H7</accession>
<proteinExistence type="predicted"/>
<dbReference type="PANTHER" id="PTHR39419">
    <property type="entry name" value="SLL0814 PROTEIN"/>
    <property type="match status" value="1"/>
</dbReference>
<protein>
    <submittedName>
        <fullName evidence="2">Carotenoid biosynthesis protein</fullName>
    </submittedName>
</protein>
<organism evidence="2 3">
    <name type="scientific">Aquicoccus porphyridii</name>
    <dbReference type="NCBI Taxonomy" id="1852029"/>
    <lineage>
        <taxon>Bacteria</taxon>
        <taxon>Pseudomonadati</taxon>
        <taxon>Pseudomonadota</taxon>
        <taxon>Alphaproteobacteria</taxon>
        <taxon>Rhodobacterales</taxon>
        <taxon>Paracoccaceae</taxon>
        <taxon>Aquicoccus</taxon>
    </lineage>
</organism>
<dbReference type="PANTHER" id="PTHR39419:SF1">
    <property type="entry name" value="SLL0814 PROTEIN"/>
    <property type="match status" value="1"/>
</dbReference>
<keyword evidence="1" id="KW-0812">Transmembrane</keyword>
<keyword evidence="1" id="KW-0472">Membrane</keyword>
<sequence>MIGGADMGRRTGWLITLAILAWAGNMIYAFGAPGGWIKHLSPAIVAAALLAYVIRHGGLRYGGPMMLRFVVTVFAVGWTFESLSVLTGFPFGRYHYTDVMAPFIGHVPVFVLPAYLVMGYAAWSLATLMLDGRTVELAPQSAWRTPLLAAFLMVLWDLSMDPLRATVEGRWVWIDGGAYFGVPVTNYVGWFLVTWVMFQCFALQLGQQAPRIVPGLVQDKGYWLSIPIAYAAFAGEYLLNPFTGHGQSQGFVNATELRVQEIFTSVAMIASCTLIPAMALGLFRALKTTVAERYDAPFPRDGRSTGKATR</sequence>
<feature type="transmembrane region" description="Helical" evidence="1">
    <location>
        <begin position="262"/>
        <end position="283"/>
    </location>
</feature>
<dbReference type="AlphaFoldDB" id="A0A5A9Z5H7"/>
<evidence type="ECO:0000256" key="1">
    <source>
        <dbReference type="SAM" id="Phobius"/>
    </source>
</evidence>
<reference evidence="2 3" key="1">
    <citation type="submission" date="2019-07" db="EMBL/GenBank/DDBJ databases">
        <title>Aquicoccus porphyridii gen. nov., sp. nov., isolated from a small marine red alga, Porphyridium marinum.</title>
        <authorList>
            <person name="Liu L."/>
        </authorList>
    </citation>
    <scope>NUCLEOTIDE SEQUENCE [LARGE SCALE GENOMIC DNA]</scope>
    <source>
        <strain evidence="2 3">L1 8-17</strain>
    </source>
</reference>
<dbReference type="Pfam" id="PF04240">
    <property type="entry name" value="Caroten_synth"/>
    <property type="match status" value="1"/>
</dbReference>